<feature type="domain" description="Heparan-alpha-glucosaminide N-acetyltransferase catalytic" evidence="2">
    <location>
        <begin position="6"/>
        <end position="225"/>
    </location>
</feature>
<feature type="transmembrane region" description="Helical" evidence="1">
    <location>
        <begin position="228"/>
        <end position="246"/>
    </location>
</feature>
<feature type="transmembrane region" description="Helical" evidence="1">
    <location>
        <begin position="295"/>
        <end position="311"/>
    </location>
</feature>
<evidence type="ECO:0000259" key="2">
    <source>
        <dbReference type="Pfam" id="PF07786"/>
    </source>
</evidence>
<feature type="transmembrane region" description="Helical" evidence="1">
    <location>
        <begin position="110"/>
        <end position="131"/>
    </location>
</feature>
<gene>
    <name evidence="3" type="ORF">T190115A13A_10071</name>
</gene>
<reference evidence="3 4" key="1">
    <citation type="submission" date="2024-05" db="EMBL/GenBank/DDBJ databases">
        <authorList>
            <person name="Duchaud E."/>
        </authorList>
    </citation>
    <scope>NUCLEOTIDE SEQUENCE [LARGE SCALE GENOMIC DNA]</scope>
    <source>
        <strain evidence="3">Ena-SAMPLE-TAB-13-05-2024-13:56:06:370-140305</strain>
    </source>
</reference>
<name>A0ABP1FBH9_9FLAO</name>
<accession>A0ABP1FBH9</accession>
<dbReference type="Proteomes" id="UP001497602">
    <property type="component" value="Unassembled WGS sequence"/>
</dbReference>
<keyword evidence="3" id="KW-0012">Acyltransferase</keyword>
<organism evidence="3 4">
    <name type="scientific">Tenacibaculum vairaonense</name>
    <dbReference type="NCBI Taxonomy" id="3137860"/>
    <lineage>
        <taxon>Bacteria</taxon>
        <taxon>Pseudomonadati</taxon>
        <taxon>Bacteroidota</taxon>
        <taxon>Flavobacteriia</taxon>
        <taxon>Flavobacteriales</taxon>
        <taxon>Flavobacteriaceae</taxon>
        <taxon>Tenacibaculum</taxon>
    </lineage>
</organism>
<keyword evidence="1" id="KW-0472">Membrane</keyword>
<comment type="caution">
    <text evidence="3">The sequence shown here is derived from an EMBL/GenBank/DDBJ whole genome shotgun (WGS) entry which is preliminary data.</text>
</comment>
<evidence type="ECO:0000313" key="3">
    <source>
        <dbReference type="EMBL" id="CAL2105915.1"/>
    </source>
</evidence>
<keyword evidence="1" id="KW-1133">Transmembrane helix</keyword>
<feature type="transmembrane region" description="Helical" evidence="1">
    <location>
        <begin position="80"/>
        <end position="104"/>
    </location>
</feature>
<feature type="transmembrane region" description="Helical" evidence="1">
    <location>
        <begin position="337"/>
        <end position="358"/>
    </location>
</feature>
<keyword evidence="1" id="KW-0812">Transmembrane</keyword>
<sequence>MTTNNRIQSVDALRGITIIAMILVNNPGSWNHVYSPLLHAEWHGLTPTDLIFPFFLFIVGISISLAYNNKPLNKKNFKKLLIRSLKLIALGLFINIYTPVFPFIENIHTFRIPGVLQRIGIVFFISSIIFFKFKTKMIIQLIIAFLISYFILLKFIPLPNNINPSLENNLNNWVNYVDFKVLGNHLWKKAFDPEGILSTIPAVTTCLLGILAGKIINKTTEHKKEHLLLSYAVYLLGSGYLWSLWFPINKNIWSSSFVLVTAGWATITLALFYYLYDIQTRNTPKILTYVSKNAIIIYFLSMIVAKTFYLLKVSKTQNLHTWLFDNLFYNIPNNPKLASLIYAIVVVIFYLFLGQYLFKKKIFFKV</sequence>
<dbReference type="PANTHER" id="PTHR31061">
    <property type="entry name" value="LD22376P"/>
    <property type="match status" value="1"/>
</dbReference>
<keyword evidence="3" id="KW-0808">Transferase</keyword>
<evidence type="ECO:0000313" key="4">
    <source>
        <dbReference type="Proteomes" id="UP001497602"/>
    </source>
</evidence>
<feature type="transmembrane region" description="Helical" evidence="1">
    <location>
        <begin position="12"/>
        <end position="30"/>
    </location>
</feature>
<feature type="transmembrane region" description="Helical" evidence="1">
    <location>
        <begin position="50"/>
        <end position="68"/>
    </location>
</feature>
<dbReference type="InterPro" id="IPR012429">
    <property type="entry name" value="HGSNAT_cat"/>
</dbReference>
<dbReference type="GO" id="GO:0015019">
    <property type="term" value="F:heparan-alpha-glucosaminide N-acetyltransferase activity"/>
    <property type="evidence" value="ECO:0007669"/>
    <property type="project" value="UniProtKB-EC"/>
</dbReference>
<dbReference type="EMBL" id="CAXJRC010000011">
    <property type="protein sequence ID" value="CAL2105915.1"/>
    <property type="molecule type" value="Genomic_DNA"/>
</dbReference>
<protein>
    <submittedName>
        <fullName evidence="3">Heparan-alpha-glucosaminide N-acetyltransferase</fullName>
        <ecNumber evidence="3">2.3.1.78</ecNumber>
    </submittedName>
</protein>
<dbReference type="RefSeq" id="WP_348737749.1">
    <property type="nucleotide sequence ID" value="NZ_CAXJRC010000011.1"/>
</dbReference>
<feature type="transmembrane region" description="Helical" evidence="1">
    <location>
        <begin position="252"/>
        <end position="275"/>
    </location>
</feature>
<feature type="transmembrane region" description="Helical" evidence="1">
    <location>
        <begin position="196"/>
        <end position="216"/>
    </location>
</feature>
<dbReference type="EC" id="2.3.1.78" evidence="3"/>
<dbReference type="Pfam" id="PF07786">
    <property type="entry name" value="HGSNAT_cat"/>
    <property type="match status" value="1"/>
</dbReference>
<evidence type="ECO:0000256" key="1">
    <source>
        <dbReference type="SAM" id="Phobius"/>
    </source>
</evidence>
<proteinExistence type="predicted"/>
<keyword evidence="4" id="KW-1185">Reference proteome</keyword>
<dbReference type="PANTHER" id="PTHR31061:SF24">
    <property type="entry name" value="LD22376P"/>
    <property type="match status" value="1"/>
</dbReference>
<feature type="transmembrane region" description="Helical" evidence="1">
    <location>
        <begin position="138"/>
        <end position="156"/>
    </location>
</feature>